<proteinExistence type="predicted"/>
<dbReference type="InterPro" id="IPR000551">
    <property type="entry name" value="MerR-type_HTH_dom"/>
</dbReference>
<evidence type="ECO:0000259" key="8">
    <source>
        <dbReference type="PROSITE" id="PS50937"/>
    </source>
</evidence>
<dbReference type="PRINTS" id="PR00040">
    <property type="entry name" value="HTHMERR"/>
</dbReference>
<dbReference type="Gene3D" id="1.10.1660.10">
    <property type="match status" value="1"/>
</dbReference>
<dbReference type="InterPro" id="IPR010211">
    <property type="entry name" value="Redox-sen_tscrpt-act_SoxR"/>
</dbReference>
<keyword evidence="7" id="KW-0804">Transcription</keyword>
<evidence type="ECO:0000313" key="10">
    <source>
        <dbReference type="Proteomes" id="UP001379945"/>
    </source>
</evidence>
<evidence type="ECO:0000256" key="3">
    <source>
        <dbReference type="ARBA" id="ARBA00023004"/>
    </source>
</evidence>
<dbReference type="PROSITE" id="PS00552">
    <property type="entry name" value="HTH_MERR_1"/>
    <property type="match status" value="1"/>
</dbReference>
<dbReference type="SUPFAM" id="SSF46955">
    <property type="entry name" value="Putative DNA-binding domain"/>
    <property type="match status" value="1"/>
</dbReference>
<dbReference type="PROSITE" id="PS50937">
    <property type="entry name" value="HTH_MERR_2"/>
    <property type="match status" value="1"/>
</dbReference>
<evidence type="ECO:0000256" key="4">
    <source>
        <dbReference type="ARBA" id="ARBA00023014"/>
    </source>
</evidence>
<dbReference type="PANTHER" id="PTHR30204:SF0">
    <property type="entry name" value="REDOX-SENSITIVE TRANSCRIPTIONAL ACTIVATOR SOXR"/>
    <property type="match status" value="1"/>
</dbReference>
<keyword evidence="4" id="KW-0411">Iron-sulfur</keyword>
<evidence type="ECO:0000256" key="2">
    <source>
        <dbReference type="ARBA" id="ARBA00022723"/>
    </source>
</evidence>
<dbReference type="Pfam" id="PF09278">
    <property type="entry name" value="MerR-DNA-bind"/>
    <property type="match status" value="1"/>
</dbReference>
<name>A0ABU9C1A2_9BURK</name>
<dbReference type="InterPro" id="IPR009061">
    <property type="entry name" value="DNA-bd_dom_put_sf"/>
</dbReference>
<evidence type="ECO:0000256" key="1">
    <source>
        <dbReference type="ARBA" id="ARBA00022714"/>
    </source>
</evidence>
<evidence type="ECO:0000256" key="5">
    <source>
        <dbReference type="ARBA" id="ARBA00023015"/>
    </source>
</evidence>
<keyword evidence="5" id="KW-0805">Transcription regulation</keyword>
<dbReference type="EMBL" id="JBBUTI010000003">
    <property type="protein sequence ID" value="MEK8045628.1"/>
    <property type="molecule type" value="Genomic_DNA"/>
</dbReference>
<dbReference type="Proteomes" id="UP001379945">
    <property type="component" value="Unassembled WGS sequence"/>
</dbReference>
<dbReference type="Pfam" id="PF00376">
    <property type="entry name" value="MerR"/>
    <property type="match status" value="1"/>
</dbReference>
<reference evidence="9 10" key="1">
    <citation type="submission" date="2024-04" db="EMBL/GenBank/DDBJ databases">
        <title>Novel species of the genus Ideonella isolated from streams.</title>
        <authorList>
            <person name="Lu H."/>
        </authorList>
    </citation>
    <scope>NUCLEOTIDE SEQUENCE [LARGE SCALE GENOMIC DNA]</scope>
    <source>
        <strain evidence="9 10">LYT19W</strain>
    </source>
</reference>
<evidence type="ECO:0000313" key="9">
    <source>
        <dbReference type="EMBL" id="MEK8045628.1"/>
    </source>
</evidence>
<organism evidence="9 10">
    <name type="scientific">Ideonella margarita</name>
    <dbReference type="NCBI Taxonomy" id="2984191"/>
    <lineage>
        <taxon>Bacteria</taxon>
        <taxon>Pseudomonadati</taxon>
        <taxon>Pseudomonadota</taxon>
        <taxon>Betaproteobacteria</taxon>
        <taxon>Burkholderiales</taxon>
        <taxon>Sphaerotilaceae</taxon>
        <taxon>Ideonella</taxon>
    </lineage>
</organism>
<keyword evidence="10" id="KW-1185">Reference proteome</keyword>
<dbReference type="InterPro" id="IPR015358">
    <property type="entry name" value="Tscrpt_reg_MerR_DNA-bd"/>
</dbReference>
<dbReference type="InterPro" id="IPR047057">
    <property type="entry name" value="MerR_fam"/>
</dbReference>
<dbReference type="SMART" id="SM00422">
    <property type="entry name" value="HTH_MERR"/>
    <property type="match status" value="1"/>
</dbReference>
<keyword evidence="1" id="KW-0001">2Fe-2S</keyword>
<feature type="domain" description="HTH merR-type" evidence="8">
    <location>
        <begin position="4"/>
        <end position="72"/>
    </location>
</feature>
<keyword evidence="3" id="KW-0408">Iron</keyword>
<keyword evidence="2" id="KW-0479">Metal-binding</keyword>
<protein>
    <submittedName>
        <fullName evidence="9">Redox-sensitive transcriptional activator SoxR</fullName>
    </submittedName>
</protein>
<gene>
    <name evidence="9" type="primary">soxR</name>
    <name evidence="9" type="ORF">AACH00_04630</name>
</gene>
<dbReference type="NCBIfam" id="TIGR01950">
    <property type="entry name" value="SoxR"/>
    <property type="match status" value="1"/>
</dbReference>
<evidence type="ECO:0000256" key="7">
    <source>
        <dbReference type="ARBA" id="ARBA00023163"/>
    </source>
</evidence>
<keyword evidence="6" id="KW-0238">DNA-binding</keyword>
<dbReference type="RefSeq" id="WP_341397914.1">
    <property type="nucleotide sequence ID" value="NZ_JBBUTI010000003.1"/>
</dbReference>
<sequence>MAELLTIGALAERAGVATSALRFYEAEGLLHAHRTDGGQRRFARDALRRVAFIRAAQNVGLALEDIRAALASLPDGRTPTQADWARLSRQWQPLLQARIEALTQLRDQLDACIGCGCLSLKRCKLYNPGDAAAGLGAGARFWLGDRSADLAK</sequence>
<dbReference type="PANTHER" id="PTHR30204">
    <property type="entry name" value="REDOX-CYCLING DRUG-SENSING TRANSCRIPTIONAL ACTIVATOR SOXR"/>
    <property type="match status" value="1"/>
</dbReference>
<evidence type="ECO:0000256" key="6">
    <source>
        <dbReference type="ARBA" id="ARBA00023125"/>
    </source>
</evidence>
<accession>A0ABU9C1A2</accession>
<comment type="caution">
    <text evidence="9">The sequence shown here is derived from an EMBL/GenBank/DDBJ whole genome shotgun (WGS) entry which is preliminary data.</text>
</comment>